<dbReference type="InterPro" id="IPR001828">
    <property type="entry name" value="ANF_lig-bd_rcpt"/>
</dbReference>
<evidence type="ECO:0000256" key="9">
    <source>
        <dbReference type="ARBA" id="ARBA00023136"/>
    </source>
</evidence>
<dbReference type="PANTHER" id="PTHR34836:SF1">
    <property type="entry name" value="OS09G0428600 PROTEIN"/>
    <property type="match status" value="1"/>
</dbReference>
<organism evidence="21 22">
    <name type="scientific">Camellia sinensis var. sinensis</name>
    <name type="common">China tea</name>
    <dbReference type="NCBI Taxonomy" id="542762"/>
    <lineage>
        <taxon>Eukaryota</taxon>
        <taxon>Viridiplantae</taxon>
        <taxon>Streptophyta</taxon>
        <taxon>Embryophyta</taxon>
        <taxon>Tracheophyta</taxon>
        <taxon>Spermatophyta</taxon>
        <taxon>Magnoliopsida</taxon>
        <taxon>eudicotyledons</taxon>
        <taxon>Gunneridae</taxon>
        <taxon>Pentapetalae</taxon>
        <taxon>asterids</taxon>
        <taxon>Ericales</taxon>
        <taxon>Theaceae</taxon>
        <taxon>Camellia</taxon>
    </lineage>
</organism>
<comment type="caution">
    <text evidence="21">The sequence shown here is derived from an EMBL/GenBank/DDBJ whole genome shotgun (WGS) entry which is preliminary data.</text>
</comment>
<dbReference type="GO" id="GO:0015276">
    <property type="term" value="F:ligand-gated monoatomic ion channel activity"/>
    <property type="evidence" value="ECO:0007669"/>
    <property type="project" value="InterPro"/>
</dbReference>
<comment type="subcellular location">
    <subcellularLocation>
        <location evidence="1">Membrane</location>
        <topology evidence="1">Multi-pass membrane protein</topology>
    </subcellularLocation>
</comment>
<dbReference type="PIRSF" id="PIRSF037090">
    <property type="entry name" value="Iontro_Glu-like_rcpt_pln"/>
    <property type="match status" value="1"/>
</dbReference>
<evidence type="ECO:0000256" key="13">
    <source>
        <dbReference type="ARBA" id="ARBA00023303"/>
    </source>
</evidence>
<name>A0A4S4DT73_CAMSN</name>
<dbReference type="InterPro" id="IPR019594">
    <property type="entry name" value="Glu/Gly-bd"/>
</dbReference>
<keyword evidence="12 15" id="KW-1071">Ligand-gated ion channel</keyword>
<dbReference type="InterPro" id="IPR017103">
    <property type="entry name" value="Iontropic_Glu_rcpt_pln"/>
</dbReference>
<dbReference type="SUPFAM" id="SSF53822">
    <property type="entry name" value="Periplasmic binding protein-like I"/>
    <property type="match status" value="1"/>
</dbReference>
<keyword evidence="4 15" id="KW-0813">Transport</keyword>
<dbReference type="Gene3D" id="3.40.190.10">
    <property type="entry name" value="Periplasmic binding protein-like II"/>
    <property type="match status" value="2"/>
</dbReference>
<dbReference type="Pfam" id="PF10613">
    <property type="entry name" value="Lig_chan-Glu_bd"/>
    <property type="match status" value="1"/>
</dbReference>
<keyword evidence="16" id="KW-1015">Disulfide bond</keyword>
<feature type="domain" description="Ionotropic glutamate receptor C-terminal" evidence="20">
    <location>
        <begin position="446"/>
        <end position="795"/>
    </location>
</feature>
<evidence type="ECO:0000256" key="17">
    <source>
        <dbReference type="SAM" id="MobiDB-lite"/>
    </source>
</evidence>
<proteinExistence type="inferred from homology"/>
<dbReference type="SMR" id="A0A4S4DT73"/>
<evidence type="ECO:0000256" key="18">
    <source>
        <dbReference type="SAM" id="Phobius"/>
    </source>
</evidence>
<keyword evidence="13 15" id="KW-0407">Ion channel</keyword>
<dbReference type="AlphaFoldDB" id="A0A4S4DT73"/>
<dbReference type="InterPro" id="IPR001320">
    <property type="entry name" value="Iontro_rcpt_C"/>
</dbReference>
<dbReference type="FunFam" id="3.40.50.2300:FF:000188">
    <property type="entry name" value="Glutamate receptor"/>
    <property type="match status" value="1"/>
</dbReference>
<feature type="transmembrane region" description="Helical" evidence="18">
    <location>
        <begin position="635"/>
        <end position="653"/>
    </location>
</feature>
<dbReference type="Proteomes" id="UP000306102">
    <property type="component" value="Unassembled WGS sequence"/>
</dbReference>
<dbReference type="Gene3D" id="1.10.287.70">
    <property type="match status" value="1"/>
</dbReference>
<feature type="transmembrane region" description="Helical" evidence="18">
    <location>
        <begin position="820"/>
        <end position="841"/>
    </location>
</feature>
<keyword evidence="5 18" id="KW-0812">Transmembrane</keyword>
<dbReference type="CDD" id="cd13686">
    <property type="entry name" value="GluR_Plant"/>
    <property type="match status" value="1"/>
</dbReference>
<evidence type="ECO:0000256" key="4">
    <source>
        <dbReference type="ARBA" id="ARBA00022448"/>
    </source>
</evidence>
<dbReference type="InterPro" id="IPR028082">
    <property type="entry name" value="Peripla_BP_I"/>
</dbReference>
<dbReference type="CDD" id="cd19990">
    <property type="entry name" value="PBP1_GABAb_receptor_plant"/>
    <property type="match status" value="1"/>
</dbReference>
<evidence type="ECO:0000313" key="21">
    <source>
        <dbReference type="EMBL" id="THG05666.1"/>
    </source>
</evidence>
<evidence type="ECO:0000256" key="10">
    <source>
        <dbReference type="ARBA" id="ARBA00023170"/>
    </source>
</evidence>
<evidence type="ECO:0000256" key="7">
    <source>
        <dbReference type="ARBA" id="ARBA00022989"/>
    </source>
</evidence>
<evidence type="ECO:0000256" key="16">
    <source>
        <dbReference type="PIRSR" id="PIRSR037090-50"/>
    </source>
</evidence>
<gene>
    <name evidence="21" type="ORF">TEA_013316</name>
</gene>
<accession>A0A4S4DT73</accession>
<comment type="similarity">
    <text evidence="2 15">Belongs to the glutamate-gated ion channel (TC 1.A.10.1) family.</text>
</comment>
<evidence type="ECO:0000256" key="3">
    <source>
        <dbReference type="ARBA" id="ARBA00011095"/>
    </source>
</evidence>
<evidence type="ECO:0000256" key="15">
    <source>
        <dbReference type="PIRNR" id="PIRNR037090"/>
    </source>
</evidence>
<protein>
    <recommendedName>
        <fullName evidence="15">Glutamate receptor</fullName>
    </recommendedName>
</protein>
<keyword evidence="9 15" id="KW-0472">Membrane</keyword>
<reference evidence="21 22" key="1">
    <citation type="journal article" date="2018" name="Proc. Natl. Acad. Sci. U.S.A.">
        <title>Draft genome sequence of Camellia sinensis var. sinensis provides insights into the evolution of the tea genome and tea quality.</title>
        <authorList>
            <person name="Wei C."/>
            <person name="Yang H."/>
            <person name="Wang S."/>
            <person name="Zhao J."/>
            <person name="Liu C."/>
            <person name="Gao L."/>
            <person name="Xia E."/>
            <person name="Lu Y."/>
            <person name="Tai Y."/>
            <person name="She G."/>
            <person name="Sun J."/>
            <person name="Cao H."/>
            <person name="Tong W."/>
            <person name="Gao Q."/>
            <person name="Li Y."/>
            <person name="Deng W."/>
            <person name="Jiang X."/>
            <person name="Wang W."/>
            <person name="Chen Q."/>
            <person name="Zhang S."/>
            <person name="Li H."/>
            <person name="Wu J."/>
            <person name="Wang P."/>
            <person name="Li P."/>
            <person name="Shi C."/>
            <person name="Zheng F."/>
            <person name="Jian J."/>
            <person name="Huang B."/>
            <person name="Shan D."/>
            <person name="Shi M."/>
            <person name="Fang C."/>
            <person name="Yue Y."/>
            <person name="Li F."/>
            <person name="Li D."/>
            <person name="Wei S."/>
            <person name="Han B."/>
            <person name="Jiang C."/>
            <person name="Yin Y."/>
            <person name="Xia T."/>
            <person name="Zhang Z."/>
            <person name="Bennetzen J.L."/>
            <person name="Zhao S."/>
            <person name="Wan X."/>
        </authorList>
    </citation>
    <scope>NUCLEOTIDE SEQUENCE [LARGE SCALE GENOMIC DNA]</scope>
    <source>
        <strain evidence="22">cv. Shuchazao</strain>
        <tissue evidence="21">Leaf</tissue>
    </source>
</reference>
<sequence>MQNPSRCSLLVLVVGLLLMSFFIVPMTSQNDSAIKVDVGLILDTETSVGKMSQTCMSMALEDFYDTHNYTTRIVLQTRYSKGDVVEAASAAIDLLKNVQVQAILGPETSTQADFVIDIGNKSQVPIISLATSPSLSPMENPYFVRVSQNGSAQVEALTAIVKAFSWREIVLISEDSNYGSGLAPYLTNSLLGINTQVRNQSVISISASDDHILQELYKLKTMQTRVFVVHMLPSLASRLFLKAKEVGMMSKGYAWIITDGLTSLLDSMDRAVIDSMQGVLGLKPYVPQSSELDNFTKRWRKKFLQENPEMDRFELNVFVLWAYDSVKALAMAVEKAGIAQSPRFKKPVNTESLTDLAAIGTSEMGPRLLQSIRNIRFKGLSGDFNLVDGQLQSSAFQIVNVIGKEGRVIGFWTSEHGISKEFGAIIWPGESNVAPKGWEIPTGERKLRVGVPVKGGFVEFIKVETDAETNAVVATGFCIDVFEKVMNSLQYAVPYEYFPFKTPDGESTGSYDDLVHQIVLENFDAVVGDLTILSDRSKYVDFTLPYTESGVSMIVRIEAERKNAWIFMKPLTLDLWLTTGAFFVFTGFVVWVLEHRINKEFRGPPRKQVGMIFWFSFSTLVFAHKERLISNLARFVVIVWVFVVLVLTSSYTASLTSMLTVQKLQPSFTDVSALIKNGEYVGYQTGSFVAGLLKKKNIDPSKSKNYSTFEEYDDALTKGSKNGGVAVIIDELPYIRPFLAKYCSKYTMVGPIYRTAGFGFAFPKGSPLVPDVSRAILNVTEGEDMTRIQRQWFGEEANCAEQEGSKVVSDSLTLDSFKGLFLIAAVSSFSALIIFLSIFLYDNRNVLTSNEYSIREKIAAIAKNFDEEKDKSSDTSKRTNTANGRTTVSAATADTVPSDGPQSLEISILHQTEGIFYEDEGFSTTGPGTPIHETIEIVETNEER</sequence>
<keyword evidence="8 15" id="KW-0406">Ion transport</keyword>
<feature type="chain" id="PRO_5020606067" description="Glutamate receptor" evidence="19">
    <location>
        <begin position="29"/>
        <end position="944"/>
    </location>
</feature>
<dbReference type="PANTHER" id="PTHR34836">
    <property type="entry name" value="OS06G0188250 PROTEIN"/>
    <property type="match status" value="1"/>
</dbReference>
<feature type="disulfide bond" evidence="16">
    <location>
        <begin position="743"/>
        <end position="799"/>
    </location>
</feature>
<evidence type="ECO:0000259" key="20">
    <source>
        <dbReference type="SMART" id="SM00079"/>
    </source>
</evidence>
<dbReference type="FunFam" id="3.40.190.10:FF:000195">
    <property type="entry name" value="Glutamate receptor 2.7"/>
    <property type="match status" value="1"/>
</dbReference>
<evidence type="ECO:0000256" key="1">
    <source>
        <dbReference type="ARBA" id="ARBA00004141"/>
    </source>
</evidence>
<feature type="signal peptide" evidence="19">
    <location>
        <begin position="1"/>
        <end position="28"/>
    </location>
</feature>
<evidence type="ECO:0000256" key="12">
    <source>
        <dbReference type="ARBA" id="ARBA00023286"/>
    </source>
</evidence>
<dbReference type="SUPFAM" id="SSF53850">
    <property type="entry name" value="Periplasmic binding protein-like II"/>
    <property type="match status" value="1"/>
</dbReference>
<keyword evidence="11" id="KW-0325">Glycoprotein</keyword>
<comment type="subunit">
    <text evidence="3">May form heteromers.</text>
</comment>
<dbReference type="InterPro" id="IPR044440">
    <property type="entry name" value="GABAb_receptor_plant_PBP1"/>
</dbReference>
<comment type="function">
    <text evidence="14">Glutamate-gated receptor that probably acts as a non-selective cation channel. May be involved in light-signal transduction and calcium homeostasis via the regulation of calcium influx into cells.</text>
</comment>
<feature type="transmembrane region" description="Helical" evidence="18">
    <location>
        <begin position="575"/>
        <end position="593"/>
    </location>
</feature>
<dbReference type="Pfam" id="PF00060">
    <property type="entry name" value="Lig_chan"/>
    <property type="match status" value="1"/>
</dbReference>
<keyword evidence="22" id="KW-1185">Reference proteome</keyword>
<evidence type="ECO:0000313" key="22">
    <source>
        <dbReference type="Proteomes" id="UP000306102"/>
    </source>
</evidence>
<evidence type="ECO:0000256" key="8">
    <source>
        <dbReference type="ARBA" id="ARBA00023065"/>
    </source>
</evidence>
<dbReference type="SMART" id="SM00079">
    <property type="entry name" value="PBPe"/>
    <property type="match status" value="1"/>
</dbReference>
<dbReference type="Gene3D" id="3.40.50.2300">
    <property type="match status" value="2"/>
</dbReference>
<dbReference type="InterPro" id="IPR015683">
    <property type="entry name" value="Ionotropic_Glu_rcpt"/>
</dbReference>
<evidence type="ECO:0000256" key="19">
    <source>
        <dbReference type="SAM" id="SignalP"/>
    </source>
</evidence>
<dbReference type="GO" id="GO:0016020">
    <property type="term" value="C:membrane"/>
    <property type="evidence" value="ECO:0007669"/>
    <property type="project" value="UniProtKB-SubCell"/>
</dbReference>
<evidence type="ECO:0000256" key="11">
    <source>
        <dbReference type="ARBA" id="ARBA00023180"/>
    </source>
</evidence>
<evidence type="ECO:0000256" key="2">
    <source>
        <dbReference type="ARBA" id="ARBA00008685"/>
    </source>
</evidence>
<dbReference type="EMBL" id="SDRB02010584">
    <property type="protein sequence ID" value="THG05666.1"/>
    <property type="molecule type" value="Genomic_DNA"/>
</dbReference>
<evidence type="ECO:0000256" key="14">
    <source>
        <dbReference type="ARBA" id="ARBA00049638"/>
    </source>
</evidence>
<dbReference type="FunFam" id="1.10.287.70:FF:000037">
    <property type="entry name" value="Glutamate receptor"/>
    <property type="match status" value="1"/>
</dbReference>
<comment type="function">
    <text evidence="15">Glutamate-gated receptor that probably acts as non-selective cation channel.</text>
</comment>
<feature type="region of interest" description="Disordered" evidence="17">
    <location>
        <begin position="869"/>
        <end position="900"/>
    </location>
</feature>
<dbReference type="FunFam" id="3.40.190.10:FF:000103">
    <property type="entry name" value="Glutamate receptor"/>
    <property type="match status" value="1"/>
</dbReference>
<evidence type="ECO:0000256" key="5">
    <source>
        <dbReference type="ARBA" id="ARBA00022692"/>
    </source>
</evidence>
<keyword evidence="10 15" id="KW-0675">Receptor</keyword>
<keyword evidence="6 19" id="KW-0732">Signal</keyword>
<keyword evidence="7 18" id="KW-1133">Transmembrane helix</keyword>
<feature type="compositionally biased region" description="Polar residues" evidence="17">
    <location>
        <begin position="878"/>
        <end position="892"/>
    </location>
</feature>
<evidence type="ECO:0000256" key="6">
    <source>
        <dbReference type="ARBA" id="ARBA00022729"/>
    </source>
</evidence>
<dbReference type="Pfam" id="PF01094">
    <property type="entry name" value="ANF_receptor"/>
    <property type="match status" value="1"/>
</dbReference>